<evidence type="ECO:0000256" key="2">
    <source>
        <dbReference type="ARBA" id="ARBA00023125"/>
    </source>
</evidence>
<keyword evidence="3" id="KW-0804">Transcription</keyword>
<reference evidence="9" key="1">
    <citation type="submission" date="2015-07" db="EMBL/GenBank/DDBJ databases">
        <title>Genome sequencing project for genomic taxonomy and phylogenomics of Bacillus-like bacteria.</title>
        <authorList>
            <person name="Liu B."/>
            <person name="Wang J."/>
            <person name="Zhu Y."/>
            <person name="Liu G."/>
            <person name="Chen Q."/>
            <person name="Chen Z."/>
            <person name="Lan J."/>
            <person name="Che J."/>
            <person name="Ge C."/>
            <person name="Shi H."/>
            <person name="Pan Z."/>
            <person name="Liu X."/>
        </authorList>
    </citation>
    <scope>NUCLEOTIDE SEQUENCE [LARGE SCALE GENOMIC DNA]</scope>
    <source>
        <strain evidence="9">DSM 9887</strain>
    </source>
</reference>
<dbReference type="STRING" id="54915.ADS79_06600"/>
<keyword evidence="4" id="KW-0597">Phosphoprotein</keyword>
<keyword evidence="2 7" id="KW-0238">DNA-binding</keyword>
<gene>
    <name evidence="8" type="ORF">ADS79_06600</name>
    <name evidence="7" type="ORF">BRE01_32690</name>
</gene>
<dbReference type="InterPro" id="IPR001789">
    <property type="entry name" value="Sig_transdc_resp-reg_receiver"/>
</dbReference>
<evidence type="ECO:0000259" key="5">
    <source>
        <dbReference type="PROSITE" id="PS01124"/>
    </source>
</evidence>
<dbReference type="OrthoDB" id="9788446at2"/>
<evidence type="ECO:0000256" key="3">
    <source>
        <dbReference type="ARBA" id="ARBA00023163"/>
    </source>
</evidence>
<dbReference type="PANTHER" id="PTHR43280">
    <property type="entry name" value="ARAC-FAMILY TRANSCRIPTIONAL REGULATOR"/>
    <property type="match status" value="1"/>
</dbReference>
<dbReference type="Pfam" id="PF00072">
    <property type="entry name" value="Response_reg"/>
    <property type="match status" value="1"/>
</dbReference>
<dbReference type="RefSeq" id="WP_049737611.1">
    <property type="nucleotide sequence ID" value="NZ_BJON01000013.1"/>
</dbReference>
<evidence type="ECO:0000256" key="4">
    <source>
        <dbReference type="PROSITE-ProRule" id="PRU00169"/>
    </source>
</evidence>
<evidence type="ECO:0000259" key="6">
    <source>
        <dbReference type="PROSITE" id="PS50110"/>
    </source>
</evidence>
<dbReference type="SMART" id="SM00448">
    <property type="entry name" value="REC"/>
    <property type="match status" value="1"/>
</dbReference>
<dbReference type="GO" id="GO:0043565">
    <property type="term" value="F:sequence-specific DNA binding"/>
    <property type="evidence" value="ECO:0007669"/>
    <property type="project" value="InterPro"/>
</dbReference>
<evidence type="ECO:0000256" key="1">
    <source>
        <dbReference type="ARBA" id="ARBA00023015"/>
    </source>
</evidence>
<dbReference type="PROSITE" id="PS01124">
    <property type="entry name" value="HTH_ARAC_FAMILY_2"/>
    <property type="match status" value="1"/>
</dbReference>
<dbReference type="PANTHER" id="PTHR43280:SF28">
    <property type="entry name" value="HTH-TYPE TRANSCRIPTIONAL ACTIVATOR RHAS"/>
    <property type="match status" value="1"/>
</dbReference>
<keyword evidence="10" id="KW-1185">Reference proteome</keyword>
<dbReference type="InterPro" id="IPR009057">
    <property type="entry name" value="Homeodomain-like_sf"/>
</dbReference>
<dbReference type="EMBL" id="LGIQ01000005">
    <property type="protein sequence ID" value="KNB73605.1"/>
    <property type="molecule type" value="Genomic_DNA"/>
</dbReference>
<feature type="modified residue" description="4-aspartylphosphate" evidence="4">
    <location>
        <position position="53"/>
    </location>
</feature>
<evidence type="ECO:0000313" key="9">
    <source>
        <dbReference type="Proteomes" id="UP000036834"/>
    </source>
</evidence>
<dbReference type="CDD" id="cd17536">
    <property type="entry name" value="REC_YesN-like"/>
    <property type="match status" value="1"/>
</dbReference>
<dbReference type="AlphaFoldDB" id="A0A0K9YZG3"/>
<keyword evidence="1" id="KW-0805">Transcription regulation</keyword>
<accession>A0A0K9YZG3</accession>
<organism evidence="8 9">
    <name type="scientific">Brevibacillus reuszeri</name>
    <dbReference type="NCBI Taxonomy" id="54915"/>
    <lineage>
        <taxon>Bacteria</taxon>
        <taxon>Bacillati</taxon>
        <taxon>Bacillota</taxon>
        <taxon>Bacilli</taxon>
        <taxon>Bacillales</taxon>
        <taxon>Paenibacillaceae</taxon>
        <taxon>Brevibacillus</taxon>
    </lineage>
</organism>
<reference evidence="8" key="2">
    <citation type="submission" date="2015-07" db="EMBL/GenBank/DDBJ databases">
        <title>MeaNS - Measles Nucleotide Surveillance Program.</title>
        <authorList>
            <person name="Tran T."/>
            <person name="Druce J."/>
        </authorList>
    </citation>
    <scope>NUCLEOTIDE SEQUENCE</scope>
    <source>
        <strain evidence="8">DSM 9887</strain>
    </source>
</reference>
<dbReference type="InterPro" id="IPR018062">
    <property type="entry name" value="HTH_AraC-typ_CS"/>
</dbReference>
<dbReference type="SUPFAM" id="SSF52172">
    <property type="entry name" value="CheY-like"/>
    <property type="match status" value="1"/>
</dbReference>
<dbReference type="PROSITE" id="PS00041">
    <property type="entry name" value="HTH_ARAC_FAMILY_1"/>
    <property type="match status" value="1"/>
</dbReference>
<dbReference type="Gene3D" id="1.10.10.60">
    <property type="entry name" value="Homeodomain-like"/>
    <property type="match status" value="2"/>
</dbReference>
<evidence type="ECO:0000313" key="7">
    <source>
        <dbReference type="EMBL" id="GED69567.1"/>
    </source>
</evidence>
<sequence>MNVLLVDDEPLELEQLEYLIQPMFPLWNLYKAADGSQAMAISQKVPLHLAFLDINLPGKSGLALGEELRAQHKEIELIIVTAYQDFHYAKQSIRLGVVDYITKPVIENELVEILNKYQKSPALSAYTRIISDAMNIIHQKFAEKLNLADLASEVHINPTYLSRRFHEEVGVSFSEYLMQYRIQMSKKFLIGHPDWSISTVAERTGFNSQHYFSTIFRKVVGKTPKEYRDKGNVT</sequence>
<dbReference type="Gene3D" id="3.40.50.2300">
    <property type="match status" value="1"/>
</dbReference>
<reference evidence="7 10" key="3">
    <citation type="submission" date="2019-06" db="EMBL/GenBank/DDBJ databases">
        <title>Whole genome shotgun sequence of Brevibacillus reuszeri NBRC 15719.</title>
        <authorList>
            <person name="Hosoyama A."/>
            <person name="Uohara A."/>
            <person name="Ohji S."/>
            <person name="Ichikawa N."/>
        </authorList>
    </citation>
    <scope>NUCLEOTIDE SEQUENCE [LARGE SCALE GENOMIC DNA]</scope>
    <source>
        <strain evidence="7 10">NBRC 15719</strain>
    </source>
</reference>
<evidence type="ECO:0000313" key="8">
    <source>
        <dbReference type="EMBL" id="KNB73605.1"/>
    </source>
</evidence>
<dbReference type="Proteomes" id="UP000036834">
    <property type="component" value="Unassembled WGS sequence"/>
</dbReference>
<dbReference type="Pfam" id="PF12833">
    <property type="entry name" value="HTH_18"/>
    <property type="match status" value="1"/>
</dbReference>
<dbReference type="PRINTS" id="PR00032">
    <property type="entry name" value="HTHARAC"/>
</dbReference>
<dbReference type="GO" id="GO:0000160">
    <property type="term" value="P:phosphorelay signal transduction system"/>
    <property type="evidence" value="ECO:0007669"/>
    <property type="project" value="InterPro"/>
</dbReference>
<protein>
    <submittedName>
        <fullName evidence="8">Chemotaxis protein CheY</fullName>
    </submittedName>
    <submittedName>
        <fullName evidence="7">DNA-binding response regulator</fullName>
    </submittedName>
</protein>
<dbReference type="InterPro" id="IPR011006">
    <property type="entry name" value="CheY-like_superfamily"/>
</dbReference>
<feature type="domain" description="HTH araC/xylS-type" evidence="5">
    <location>
        <begin position="131"/>
        <end position="230"/>
    </location>
</feature>
<dbReference type="InterPro" id="IPR018060">
    <property type="entry name" value="HTH_AraC"/>
</dbReference>
<proteinExistence type="predicted"/>
<dbReference type="SMART" id="SM00342">
    <property type="entry name" value="HTH_ARAC"/>
    <property type="match status" value="1"/>
</dbReference>
<dbReference type="PATRIC" id="fig|54915.3.peg.6742"/>
<feature type="domain" description="Response regulatory" evidence="6">
    <location>
        <begin position="2"/>
        <end position="118"/>
    </location>
</feature>
<dbReference type="GO" id="GO:0003700">
    <property type="term" value="F:DNA-binding transcription factor activity"/>
    <property type="evidence" value="ECO:0007669"/>
    <property type="project" value="InterPro"/>
</dbReference>
<dbReference type="Proteomes" id="UP000319578">
    <property type="component" value="Unassembled WGS sequence"/>
</dbReference>
<name>A0A0K9YZG3_9BACL</name>
<dbReference type="EMBL" id="BJON01000013">
    <property type="protein sequence ID" value="GED69567.1"/>
    <property type="molecule type" value="Genomic_DNA"/>
</dbReference>
<dbReference type="PROSITE" id="PS50110">
    <property type="entry name" value="RESPONSE_REGULATORY"/>
    <property type="match status" value="1"/>
</dbReference>
<dbReference type="InterPro" id="IPR020449">
    <property type="entry name" value="Tscrpt_reg_AraC-type_HTH"/>
</dbReference>
<evidence type="ECO:0000313" key="10">
    <source>
        <dbReference type="Proteomes" id="UP000319578"/>
    </source>
</evidence>
<comment type="caution">
    <text evidence="8">The sequence shown here is derived from an EMBL/GenBank/DDBJ whole genome shotgun (WGS) entry which is preliminary data.</text>
</comment>
<dbReference type="SUPFAM" id="SSF46689">
    <property type="entry name" value="Homeodomain-like"/>
    <property type="match status" value="2"/>
</dbReference>